<dbReference type="EMBL" id="CATQJL010000326">
    <property type="protein sequence ID" value="CAJ0610167.1"/>
    <property type="molecule type" value="Genomic_DNA"/>
</dbReference>
<keyword evidence="3" id="KW-1185">Reference proteome</keyword>
<gene>
    <name evidence="2" type="ORF">CYNAS_LOCUS22150</name>
</gene>
<protein>
    <submittedName>
        <fullName evidence="2">Uncharacterized protein</fullName>
    </submittedName>
</protein>
<name>A0AA36HHB4_CYLNA</name>
<dbReference type="Proteomes" id="UP001176961">
    <property type="component" value="Unassembled WGS sequence"/>
</dbReference>
<organism evidence="2 3">
    <name type="scientific">Cylicocyclus nassatus</name>
    <name type="common">Nematode worm</name>
    <dbReference type="NCBI Taxonomy" id="53992"/>
    <lineage>
        <taxon>Eukaryota</taxon>
        <taxon>Metazoa</taxon>
        <taxon>Ecdysozoa</taxon>
        <taxon>Nematoda</taxon>
        <taxon>Chromadorea</taxon>
        <taxon>Rhabditida</taxon>
        <taxon>Rhabditina</taxon>
        <taxon>Rhabditomorpha</taxon>
        <taxon>Strongyloidea</taxon>
        <taxon>Strongylidae</taxon>
        <taxon>Cylicocyclus</taxon>
    </lineage>
</organism>
<evidence type="ECO:0000313" key="2">
    <source>
        <dbReference type="EMBL" id="CAJ0610167.1"/>
    </source>
</evidence>
<sequence>MSRRKGCTDRHTTPYNQTSTISVAAECWTSVAAPSRPRPFSPHARSRSAPLPLPVQSRSRIHPSPALKFGTCSRTRPVVNNNPGLLHDNVDGHLA</sequence>
<comment type="caution">
    <text evidence="2">The sequence shown here is derived from an EMBL/GenBank/DDBJ whole genome shotgun (WGS) entry which is preliminary data.</text>
</comment>
<evidence type="ECO:0000256" key="1">
    <source>
        <dbReference type="SAM" id="MobiDB-lite"/>
    </source>
</evidence>
<feature type="region of interest" description="Disordered" evidence="1">
    <location>
        <begin position="33"/>
        <end position="95"/>
    </location>
</feature>
<feature type="compositionally biased region" description="Polar residues" evidence="1">
    <location>
        <begin position="72"/>
        <end position="83"/>
    </location>
</feature>
<proteinExistence type="predicted"/>
<evidence type="ECO:0000313" key="3">
    <source>
        <dbReference type="Proteomes" id="UP001176961"/>
    </source>
</evidence>
<dbReference type="AlphaFoldDB" id="A0AA36HHB4"/>
<reference evidence="2" key="1">
    <citation type="submission" date="2023-07" db="EMBL/GenBank/DDBJ databases">
        <authorList>
            <consortium name="CYATHOMIX"/>
        </authorList>
    </citation>
    <scope>NUCLEOTIDE SEQUENCE</scope>
    <source>
        <strain evidence="2">N/A</strain>
    </source>
</reference>
<accession>A0AA36HHB4</accession>